<reference evidence="2 3" key="1">
    <citation type="journal article" date="2019" name="Genome Biol. Evol.">
        <title>Insights into the evolution of the New World diploid cottons (Gossypium, subgenus Houzingenia) based on genome sequencing.</title>
        <authorList>
            <person name="Grover C.E."/>
            <person name="Arick M.A. 2nd"/>
            <person name="Thrash A."/>
            <person name="Conover J.L."/>
            <person name="Sanders W.S."/>
            <person name="Peterson D.G."/>
            <person name="Frelichowski J.E."/>
            <person name="Scheffler J.A."/>
            <person name="Scheffler B.E."/>
            <person name="Wendel J.F."/>
        </authorList>
    </citation>
    <scope>NUCLEOTIDE SEQUENCE [LARGE SCALE GENOMIC DNA]</scope>
    <source>
        <strain evidence="2">27</strain>
        <tissue evidence="2">Leaf</tissue>
    </source>
</reference>
<proteinExistence type="predicted"/>
<feature type="compositionally biased region" description="Acidic residues" evidence="1">
    <location>
        <begin position="61"/>
        <end position="82"/>
    </location>
</feature>
<feature type="region of interest" description="Disordered" evidence="1">
    <location>
        <begin position="1"/>
        <end position="20"/>
    </location>
</feature>
<evidence type="ECO:0000313" key="3">
    <source>
        <dbReference type="Proteomes" id="UP000593561"/>
    </source>
</evidence>
<comment type="caution">
    <text evidence="2">The sequence shown here is derived from an EMBL/GenBank/DDBJ whole genome shotgun (WGS) entry which is preliminary data.</text>
</comment>
<gene>
    <name evidence="2" type="ORF">Godav_023568</name>
</gene>
<evidence type="ECO:0000256" key="1">
    <source>
        <dbReference type="SAM" id="MobiDB-lite"/>
    </source>
</evidence>
<dbReference type="Proteomes" id="UP000593561">
    <property type="component" value="Unassembled WGS sequence"/>
</dbReference>
<protein>
    <submittedName>
        <fullName evidence="2">Uncharacterized protein</fullName>
    </submittedName>
</protein>
<name>A0A7J8SS94_GOSDV</name>
<keyword evidence="3" id="KW-1185">Reference proteome</keyword>
<evidence type="ECO:0000313" key="2">
    <source>
        <dbReference type="EMBL" id="MBA0628939.1"/>
    </source>
</evidence>
<organism evidence="2 3">
    <name type="scientific">Gossypium davidsonii</name>
    <name type="common">Davidson's cotton</name>
    <name type="synonym">Gossypium klotzschianum subsp. davidsonii</name>
    <dbReference type="NCBI Taxonomy" id="34287"/>
    <lineage>
        <taxon>Eukaryota</taxon>
        <taxon>Viridiplantae</taxon>
        <taxon>Streptophyta</taxon>
        <taxon>Embryophyta</taxon>
        <taxon>Tracheophyta</taxon>
        <taxon>Spermatophyta</taxon>
        <taxon>Magnoliopsida</taxon>
        <taxon>eudicotyledons</taxon>
        <taxon>Gunneridae</taxon>
        <taxon>Pentapetalae</taxon>
        <taxon>rosids</taxon>
        <taxon>malvids</taxon>
        <taxon>Malvales</taxon>
        <taxon>Malvaceae</taxon>
        <taxon>Malvoideae</taxon>
        <taxon>Gossypium</taxon>
    </lineage>
</organism>
<sequence length="82" mass="9335">MSLCKKVGVPMASTEQSMKPSQSLIDDTLFTQYIELQAKVPNYTLDMFGTTHPEQEKEPRESEEEGKDDKEGDDEMDFEKDG</sequence>
<dbReference type="AlphaFoldDB" id="A0A7J8SS94"/>
<dbReference type="EMBL" id="JABFAC010000011">
    <property type="protein sequence ID" value="MBA0628939.1"/>
    <property type="molecule type" value="Genomic_DNA"/>
</dbReference>
<accession>A0A7J8SS94</accession>
<feature type="region of interest" description="Disordered" evidence="1">
    <location>
        <begin position="46"/>
        <end position="82"/>
    </location>
</feature>